<evidence type="ECO:0000313" key="2">
    <source>
        <dbReference type="Proteomes" id="UP000887116"/>
    </source>
</evidence>
<proteinExistence type="predicted"/>
<dbReference type="AlphaFoldDB" id="A0A8X6M4I7"/>
<gene>
    <name evidence="1" type="primary">NCL1_46481</name>
    <name evidence="1" type="ORF">TNCT_471051</name>
</gene>
<feature type="non-terminal residue" evidence="1">
    <location>
        <position position="221"/>
    </location>
</feature>
<sequence>TFGEISCSEEWYNLCEPPDLFEGIPVSPSEFTAMCPQLLDYIKCLKEYEDTCKDANLNFFTKEEYEGMVSAFSELCNPESLLNAVVVDHLQCLNDTFSNTLCVEESEVSLTDYKEPISDKPIEEEFTIPSHVYCLRDILITSCIVNDISKNCGELMKDATIEILRGSFYLQQSCSFSDAKRLLEQMDDFELKQSIKDYIIGVLSKLIETQFTVPYFSEMLK</sequence>
<organism evidence="1 2">
    <name type="scientific">Trichonephila clavata</name>
    <name type="common">Joro spider</name>
    <name type="synonym">Nephila clavata</name>
    <dbReference type="NCBI Taxonomy" id="2740835"/>
    <lineage>
        <taxon>Eukaryota</taxon>
        <taxon>Metazoa</taxon>
        <taxon>Ecdysozoa</taxon>
        <taxon>Arthropoda</taxon>
        <taxon>Chelicerata</taxon>
        <taxon>Arachnida</taxon>
        <taxon>Araneae</taxon>
        <taxon>Araneomorphae</taxon>
        <taxon>Entelegynae</taxon>
        <taxon>Araneoidea</taxon>
        <taxon>Nephilidae</taxon>
        <taxon>Trichonephila</taxon>
    </lineage>
</organism>
<comment type="caution">
    <text evidence="1">The sequence shown here is derived from an EMBL/GenBank/DDBJ whole genome shotgun (WGS) entry which is preliminary data.</text>
</comment>
<name>A0A8X6M4I7_TRICU</name>
<dbReference type="EMBL" id="BMAO01019514">
    <property type="protein sequence ID" value="GFR31029.1"/>
    <property type="molecule type" value="Genomic_DNA"/>
</dbReference>
<dbReference type="Proteomes" id="UP000887116">
    <property type="component" value="Unassembled WGS sequence"/>
</dbReference>
<evidence type="ECO:0000313" key="1">
    <source>
        <dbReference type="EMBL" id="GFR31029.1"/>
    </source>
</evidence>
<keyword evidence="2" id="KW-1185">Reference proteome</keyword>
<protein>
    <submittedName>
        <fullName evidence="1">Uncharacterized protein</fullName>
    </submittedName>
</protein>
<accession>A0A8X6M4I7</accession>
<reference evidence="1" key="1">
    <citation type="submission" date="2020-07" db="EMBL/GenBank/DDBJ databases">
        <title>Multicomponent nature underlies the extraordinary mechanical properties of spider dragline silk.</title>
        <authorList>
            <person name="Kono N."/>
            <person name="Nakamura H."/>
            <person name="Mori M."/>
            <person name="Yoshida Y."/>
            <person name="Ohtoshi R."/>
            <person name="Malay A.D."/>
            <person name="Moran D.A.P."/>
            <person name="Tomita M."/>
            <person name="Numata K."/>
            <person name="Arakawa K."/>
        </authorList>
    </citation>
    <scope>NUCLEOTIDE SEQUENCE</scope>
</reference>
<dbReference type="OrthoDB" id="6417973at2759"/>